<keyword evidence="2" id="KW-1185">Reference proteome</keyword>
<proteinExistence type="predicted"/>
<organism evidence="1 2">
    <name type="scientific">Vespula vulgaris</name>
    <name type="common">Yellow jacket</name>
    <name type="synonym">Wasp</name>
    <dbReference type="NCBI Taxonomy" id="7454"/>
    <lineage>
        <taxon>Eukaryota</taxon>
        <taxon>Metazoa</taxon>
        <taxon>Ecdysozoa</taxon>
        <taxon>Arthropoda</taxon>
        <taxon>Hexapoda</taxon>
        <taxon>Insecta</taxon>
        <taxon>Pterygota</taxon>
        <taxon>Neoptera</taxon>
        <taxon>Endopterygota</taxon>
        <taxon>Hymenoptera</taxon>
        <taxon>Apocrita</taxon>
        <taxon>Aculeata</taxon>
        <taxon>Vespoidea</taxon>
        <taxon>Vespidae</taxon>
        <taxon>Vespinae</taxon>
        <taxon>Vespula</taxon>
    </lineage>
</organism>
<reference evidence="1" key="1">
    <citation type="journal article" date="2020" name="G3 (Bethesda)">
        <title>High-Quality Assemblies for Three Invasive Social Wasps from the &lt;i&gt;Vespula&lt;/i&gt; Genus.</title>
        <authorList>
            <person name="Harrop T.W.R."/>
            <person name="Guhlin J."/>
            <person name="McLaughlin G.M."/>
            <person name="Permina E."/>
            <person name="Stockwell P."/>
            <person name="Gilligan J."/>
            <person name="Le Lec M.F."/>
            <person name="Gruber M.A.M."/>
            <person name="Quinn O."/>
            <person name="Lovegrove M."/>
            <person name="Duncan E.J."/>
            <person name="Remnant E.J."/>
            <person name="Van Eeckhoven J."/>
            <person name="Graham B."/>
            <person name="Knapp R.A."/>
            <person name="Langford K.W."/>
            <person name="Kronenberg Z."/>
            <person name="Press M.O."/>
            <person name="Eacker S.M."/>
            <person name="Wilson-Rankin E.E."/>
            <person name="Purcell J."/>
            <person name="Lester P.J."/>
            <person name="Dearden P.K."/>
        </authorList>
    </citation>
    <scope>NUCLEOTIDE SEQUENCE</scope>
    <source>
        <strain evidence="1">Marl-1</strain>
    </source>
</reference>
<name>A0A834JJ43_VESVU</name>
<evidence type="ECO:0000313" key="2">
    <source>
        <dbReference type="Proteomes" id="UP000614350"/>
    </source>
</evidence>
<evidence type="ECO:0000313" key="1">
    <source>
        <dbReference type="EMBL" id="KAF7388867.1"/>
    </source>
</evidence>
<dbReference type="EMBL" id="JACSEA010000011">
    <property type="protein sequence ID" value="KAF7388867.1"/>
    <property type="molecule type" value="Genomic_DNA"/>
</dbReference>
<comment type="caution">
    <text evidence="1">The sequence shown here is derived from an EMBL/GenBank/DDBJ whole genome shotgun (WGS) entry which is preliminary data.</text>
</comment>
<protein>
    <submittedName>
        <fullName evidence="1">Uncharacterized protein</fullName>
    </submittedName>
</protein>
<dbReference type="AlphaFoldDB" id="A0A834JJ43"/>
<accession>A0A834JJ43</accession>
<sequence>MSAGSSVSKQNNLERTSVAVPARAEYTDTKQSLLMHTLAAAALPAPVPKHNKNEITRRTIQERSSRCEFHRGNYQNETKSDVTGGRKLAVWDVDVGGPSGSASKSKPTKWWRWRWRWKGMVMERTLPYSEKSSRVAGVLSAWCNAYVDRRCIHLCTYLCDLVVKQQGCNNRSGNTLAALSEGTRIQRRLEGISLIHGLIKFGSAATGAGAAAGAGVGAGAGAGWDACVYYAKIWYNEGSAGGPFSRDLRSLLVESQVGSTGEETVFEIFSSVERARKSQALAH</sequence>
<dbReference type="Proteomes" id="UP000614350">
    <property type="component" value="Unassembled WGS sequence"/>
</dbReference>
<gene>
    <name evidence="1" type="ORF">HZH66_010004</name>
</gene>